<dbReference type="EMBL" id="JBITGY010000001">
    <property type="protein sequence ID" value="MFI6495906.1"/>
    <property type="molecule type" value="Genomic_DNA"/>
</dbReference>
<evidence type="ECO:0000313" key="2">
    <source>
        <dbReference type="Proteomes" id="UP001612741"/>
    </source>
</evidence>
<keyword evidence="2" id="KW-1185">Reference proteome</keyword>
<dbReference type="RefSeq" id="WP_397077694.1">
    <property type="nucleotide sequence ID" value="NZ_JBITGY010000001.1"/>
</dbReference>
<name>A0ABW7YJ44_9ACTN</name>
<organism evidence="1 2">
    <name type="scientific">Nonomuraea typhae</name>
    <dbReference type="NCBI Taxonomy" id="2603600"/>
    <lineage>
        <taxon>Bacteria</taxon>
        <taxon>Bacillati</taxon>
        <taxon>Actinomycetota</taxon>
        <taxon>Actinomycetes</taxon>
        <taxon>Streptosporangiales</taxon>
        <taxon>Streptosporangiaceae</taxon>
        <taxon>Nonomuraea</taxon>
    </lineage>
</organism>
<gene>
    <name evidence="1" type="ORF">ACIBG2_00890</name>
</gene>
<dbReference type="Gene3D" id="2.60.120.260">
    <property type="entry name" value="Galactose-binding domain-like"/>
    <property type="match status" value="1"/>
</dbReference>
<sequence length="768" mass="80127">MALYANFVPNPSFELGVTNWDGYESGSRSRVGSNAAYGSYSMRIQHNGSRNIFGGVHTVVPITPAVGQPYTLSLNISGATEEHGASNNAGTRITIYDVLTGQSTWQQRAQQTFSRTTNGRVAIRNVTPRATADRIVIVIETASTYFRAQQTSTLTSGLVWATFGVGGSGGITNPAGTNISSAEWSSYSSQGYTLSGGSSFTYRNTFEQLSYNAQSGTWNKTVVTAPEINGGLTTVYVDAVKLEQGTVESAYVDGTTPGYVWSGAPHNSATLNIVPLEASGSGSLTNPSPAEVRPIAFLEGSGSLGLSGTAEITAEGTVSASGASDLTGAAEFWRSGAMGAGGQGSLVGVAEVYAIVPIEAHGTLGPGTGIHEPRASMDVALPMGADGWAGLTGSVELSFPQPISASGSSSLSGTAQIGIGLQLVASGSSSLSGTAALDDAVPKGAFADFAIYSVAATDSDPLMLGRGASNAGTSSGANGQPWTRIHAEFMAPSDQPSSSGYAWRRAAYAAVGFRFNAVPAGNYQELSCVQLEASTTDSSTGPRTYSTARTVRPLVHADRVNYAIPEIWTFFGSTGISVTESGTSPIPHDAKPIRELKILSSGASGFFGANMVIPVPGTWCVLSIYLKGSPEVSQVEVKVLGNDFSTVGSSGQVFLPAGQWTRVAVPFIASDQDHMLAINIPFVTSYPATIYASGYQVERGTAPTEYLGFVAGSTDYYYRYNGSDPNLGVYYYRDLAERIPLVVDAVEEHLPLSMRASDPAFGLVPHLD</sequence>
<evidence type="ECO:0008006" key="3">
    <source>
        <dbReference type="Google" id="ProtNLM"/>
    </source>
</evidence>
<evidence type="ECO:0000313" key="1">
    <source>
        <dbReference type="EMBL" id="MFI6495906.1"/>
    </source>
</evidence>
<dbReference type="Proteomes" id="UP001612741">
    <property type="component" value="Unassembled WGS sequence"/>
</dbReference>
<protein>
    <recommendedName>
        <fullName evidence="3">CBM-cenC domain-containing protein</fullName>
    </recommendedName>
</protein>
<comment type="caution">
    <text evidence="1">The sequence shown here is derived from an EMBL/GenBank/DDBJ whole genome shotgun (WGS) entry which is preliminary data.</text>
</comment>
<accession>A0ABW7YJ44</accession>
<proteinExistence type="predicted"/>
<reference evidence="1 2" key="1">
    <citation type="submission" date="2024-10" db="EMBL/GenBank/DDBJ databases">
        <title>The Natural Products Discovery Center: Release of the First 8490 Sequenced Strains for Exploring Actinobacteria Biosynthetic Diversity.</title>
        <authorList>
            <person name="Kalkreuter E."/>
            <person name="Kautsar S.A."/>
            <person name="Yang D."/>
            <person name="Bader C.D."/>
            <person name="Teijaro C.N."/>
            <person name="Fluegel L."/>
            <person name="Davis C.M."/>
            <person name="Simpson J.R."/>
            <person name="Lauterbach L."/>
            <person name="Steele A.D."/>
            <person name="Gui C."/>
            <person name="Meng S."/>
            <person name="Li G."/>
            <person name="Viehrig K."/>
            <person name="Ye F."/>
            <person name="Su P."/>
            <person name="Kiefer A.F."/>
            <person name="Nichols A."/>
            <person name="Cepeda A.J."/>
            <person name="Yan W."/>
            <person name="Fan B."/>
            <person name="Jiang Y."/>
            <person name="Adhikari A."/>
            <person name="Zheng C.-J."/>
            <person name="Schuster L."/>
            <person name="Cowan T.M."/>
            <person name="Smanski M.J."/>
            <person name="Chevrette M.G."/>
            <person name="De Carvalho L.P.S."/>
            <person name="Shen B."/>
        </authorList>
    </citation>
    <scope>NUCLEOTIDE SEQUENCE [LARGE SCALE GENOMIC DNA]</scope>
    <source>
        <strain evidence="1 2">NPDC050545</strain>
    </source>
</reference>